<sequence length="399" mass="42706">MIETLAYYLCLVGFAGFAYKLIEARHSQPARTMWFLAGFGICIATGILVLTPAMEALIGPGPVFEWVATLAGDELRVGAIGFAVAFTQSMWRGERARLAPYALFTGATMVLLAVCFALSEPRRVGDQTVFSGGALPFAVADKVLFLLYSLVSFGLLGTVFVRSAWHADPGPLRAGLWLLFAGVGTAFVWTFWDVDDVRQLAATARIGAREDLPSSVLAAATIGFVATGATLSAWSPAVSSVLGRVRAYRAYRRIEPLWTALRAAVPGIALDPGRELAGGAEFALYRRVIEIRDGHLALRAHFDPGLPARAADAARRAGVREADVAATVEAVTLAAAIEAGRAGRRFEPGETPPDPWPDADVETEAAWLVRVSRAWRRETVVERVRAAASAPVSAGNGRR</sequence>
<dbReference type="Proteomes" id="UP000215199">
    <property type="component" value="Unassembled WGS sequence"/>
</dbReference>
<dbReference type="OrthoDB" id="3685619at2"/>
<comment type="caution">
    <text evidence="3">The sequence shown here is derived from an EMBL/GenBank/DDBJ whole genome shotgun (WGS) entry which is preliminary data.</text>
</comment>
<evidence type="ECO:0000313" key="3">
    <source>
        <dbReference type="EMBL" id="OXM63865.1"/>
    </source>
</evidence>
<feature type="transmembrane region" description="Helical" evidence="1">
    <location>
        <begin position="174"/>
        <end position="192"/>
    </location>
</feature>
<dbReference type="RefSeq" id="WP_093950837.1">
    <property type="nucleotide sequence ID" value="NZ_NMUL01000031.1"/>
</dbReference>
<dbReference type="InterPro" id="IPR050039">
    <property type="entry name" value="MAB_1171c-like"/>
</dbReference>
<dbReference type="AlphaFoldDB" id="A0A229SXR4"/>
<feature type="transmembrane region" description="Helical" evidence="1">
    <location>
        <begin position="34"/>
        <end position="54"/>
    </location>
</feature>
<feature type="transmembrane region" description="Helical" evidence="1">
    <location>
        <begin position="212"/>
        <end position="234"/>
    </location>
</feature>
<evidence type="ECO:0000256" key="1">
    <source>
        <dbReference type="SAM" id="Phobius"/>
    </source>
</evidence>
<dbReference type="NCBIfam" id="NF042915">
    <property type="entry name" value="MAB_1171c_fam"/>
    <property type="match status" value="1"/>
</dbReference>
<organism evidence="3 4">
    <name type="scientific">Amycolatopsis vastitatis</name>
    <dbReference type="NCBI Taxonomy" id="1905142"/>
    <lineage>
        <taxon>Bacteria</taxon>
        <taxon>Bacillati</taxon>
        <taxon>Actinomycetota</taxon>
        <taxon>Actinomycetes</taxon>
        <taxon>Pseudonocardiales</taxon>
        <taxon>Pseudonocardiaceae</taxon>
        <taxon>Amycolatopsis</taxon>
    </lineage>
</organism>
<feature type="transmembrane region" description="Helical" evidence="1">
    <location>
        <begin position="98"/>
        <end position="119"/>
    </location>
</feature>
<protein>
    <recommendedName>
        <fullName evidence="2">DUF6545 domain-containing protein</fullName>
    </recommendedName>
</protein>
<feature type="domain" description="DUF6545" evidence="2">
    <location>
        <begin position="245"/>
        <end position="377"/>
    </location>
</feature>
<keyword evidence="1" id="KW-1133">Transmembrane helix</keyword>
<evidence type="ECO:0000313" key="4">
    <source>
        <dbReference type="Proteomes" id="UP000215199"/>
    </source>
</evidence>
<proteinExistence type="predicted"/>
<keyword evidence="1" id="KW-0472">Membrane</keyword>
<evidence type="ECO:0000259" key="2">
    <source>
        <dbReference type="Pfam" id="PF20182"/>
    </source>
</evidence>
<keyword evidence="1" id="KW-0812">Transmembrane</keyword>
<dbReference type="InterPro" id="IPR046675">
    <property type="entry name" value="DUF6545"/>
</dbReference>
<dbReference type="EMBL" id="NMUL01000031">
    <property type="protein sequence ID" value="OXM63865.1"/>
    <property type="molecule type" value="Genomic_DNA"/>
</dbReference>
<name>A0A229SXR4_9PSEU</name>
<accession>A0A229SXR4</accession>
<keyword evidence="4" id="KW-1185">Reference proteome</keyword>
<feature type="transmembrane region" description="Helical" evidence="1">
    <location>
        <begin position="143"/>
        <end position="162"/>
    </location>
</feature>
<dbReference type="Pfam" id="PF20182">
    <property type="entry name" value="DUF6545"/>
    <property type="match status" value="1"/>
</dbReference>
<gene>
    <name evidence="3" type="ORF">CF165_29455</name>
</gene>
<reference evidence="4" key="1">
    <citation type="submission" date="2017-07" db="EMBL/GenBank/DDBJ databases">
        <title>Comparative genome mining reveals phylogenetic distribution patterns of secondary metabolites in Amycolatopsis.</title>
        <authorList>
            <person name="Adamek M."/>
            <person name="Alanjary M."/>
            <person name="Sales-Ortells H."/>
            <person name="Goodfellow M."/>
            <person name="Bull A.T."/>
            <person name="Kalinowski J."/>
            <person name="Ziemert N."/>
        </authorList>
    </citation>
    <scope>NUCLEOTIDE SEQUENCE [LARGE SCALE GENOMIC DNA]</scope>
    <source>
        <strain evidence="4">H5</strain>
    </source>
</reference>
<feature type="transmembrane region" description="Helical" evidence="1">
    <location>
        <begin position="6"/>
        <end position="22"/>
    </location>
</feature>